<comment type="similarity">
    <text evidence="1">Belongs to the Luc7 family.</text>
</comment>
<evidence type="ECO:0000256" key="3">
    <source>
        <dbReference type="SAM" id="MobiDB-lite"/>
    </source>
</evidence>
<feature type="coiled-coil region" evidence="2">
    <location>
        <begin position="189"/>
        <end position="282"/>
    </location>
</feature>
<evidence type="ECO:0000313" key="4">
    <source>
        <dbReference type="EMBL" id="VDM98090.1"/>
    </source>
</evidence>
<dbReference type="STRING" id="103827.A0A0N5CPU4"/>
<reference evidence="4 5" key="2">
    <citation type="submission" date="2018-11" db="EMBL/GenBank/DDBJ databases">
        <authorList>
            <consortium name="Pathogen Informatics"/>
        </authorList>
    </citation>
    <scope>NUCLEOTIDE SEQUENCE [LARGE SCALE GENOMIC DNA]</scope>
</reference>
<dbReference type="Pfam" id="PF03194">
    <property type="entry name" value="LUC7"/>
    <property type="match status" value="2"/>
</dbReference>
<evidence type="ECO:0000313" key="5">
    <source>
        <dbReference type="Proteomes" id="UP000276776"/>
    </source>
</evidence>
<protein>
    <submittedName>
        <fullName evidence="6">Luc7-like protein 3</fullName>
    </submittedName>
</protein>
<feature type="region of interest" description="Disordered" evidence="3">
    <location>
        <begin position="339"/>
        <end position="384"/>
    </location>
</feature>
<keyword evidence="2" id="KW-0175">Coiled coil</keyword>
<dbReference type="EMBL" id="UYYF01000418">
    <property type="protein sequence ID" value="VDM98090.1"/>
    <property type="molecule type" value="Genomic_DNA"/>
</dbReference>
<dbReference type="PANTHER" id="PTHR12375">
    <property type="entry name" value="RNA-BINDING PROTEIN LUC7-RELATED"/>
    <property type="match status" value="1"/>
</dbReference>
<dbReference type="Proteomes" id="UP000276776">
    <property type="component" value="Unassembled WGS sequence"/>
</dbReference>
<evidence type="ECO:0000313" key="6">
    <source>
        <dbReference type="WBParaSite" id="TCLT_0000224401-mRNA-1"/>
    </source>
</evidence>
<name>A0A0N5CPU4_THECL</name>
<feature type="compositionally biased region" description="Basic residues" evidence="3">
    <location>
        <begin position="442"/>
        <end position="452"/>
    </location>
</feature>
<reference evidence="6" key="1">
    <citation type="submission" date="2017-02" db="UniProtKB">
        <authorList>
            <consortium name="WormBaseParasite"/>
        </authorList>
    </citation>
    <scope>IDENTIFICATION</scope>
</reference>
<dbReference type="AlphaFoldDB" id="A0A0N5CPU4"/>
<proteinExistence type="inferred from homology"/>
<sequence length="452" mass="53282">MNAVMELIFSYWIRIDLMKDALCCGYSIVDLISPLFQSDVLCWLWKDKEREGVSTEDSRRFGLKMTAEMRDMINQLMGTNRAEEEGRRLVPYNHHTVCRAFLLGCCPHEILADTRLEALVACNKVHESAHKADYENAQKQKDHFYDIDVLLLFYACGRESALRANTEKLFQSSSEKHNGNSKSIKFQGFERLEEAIHVVDKEIERTKEKLKKDCENEIDQAEMLKAQMIGELGEKIGTTIVKMETLGNEGKVEEAMELSKTIEEYKRKKRDLENDVRTVLNTPQVRLRVCDMCGAQLSLMEHETRLADHYGGKMHCGMENIRYQYDEMKKTINERRSAWKKTRLGLGSPQDDRSARDKRDRSRDCRGRERDHDSRDRERDRERTRDRERKRRLVIFCNLWCLALLCNWHGVKSSLIKLRSPRCRSRSPHSSRDQDRDFRRSNRERRRSRGYR</sequence>
<feature type="compositionally biased region" description="Basic and acidic residues" evidence="3">
    <location>
        <begin position="430"/>
        <end position="441"/>
    </location>
</feature>
<evidence type="ECO:0000256" key="1">
    <source>
        <dbReference type="ARBA" id="ARBA00005655"/>
    </source>
</evidence>
<dbReference type="GO" id="GO:0005685">
    <property type="term" value="C:U1 snRNP"/>
    <property type="evidence" value="ECO:0007669"/>
    <property type="project" value="InterPro"/>
</dbReference>
<dbReference type="OrthoDB" id="153872at2759"/>
<feature type="compositionally biased region" description="Basic residues" evidence="3">
    <location>
        <begin position="419"/>
        <end position="429"/>
    </location>
</feature>
<dbReference type="InterPro" id="IPR004882">
    <property type="entry name" value="Luc7-rel"/>
</dbReference>
<keyword evidence="5" id="KW-1185">Reference proteome</keyword>
<dbReference type="WBParaSite" id="TCLT_0000224401-mRNA-1">
    <property type="protein sequence ID" value="TCLT_0000224401-mRNA-1"/>
    <property type="gene ID" value="TCLT_0000224401"/>
</dbReference>
<accession>A0A0N5CPU4</accession>
<evidence type="ECO:0000256" key="2">
    <source>
        <dbReference type="SAM" id="Coils"/>
    </source>
</evidence>
<feature type="compositionally biased region" description="Basic and acidic residues" evidence="3">
    <location>
        <begin position="350"/>
        <end position="384"/>
    </location>
</feature>
<dbReference type="OMA" id="GFSMNRI"/>
<dbReference type="GO" id="GO:0003729">
    <property type="term" value="F:mRNA binding"/>
    <property type="evidence" value="ECO:0007669"/>
    <property type="project" value="InterPro"/>
</dbReference>
<dbReference type="GO" id="GO:0006376">
    <property type="term" value="P:mRNA splice site recognition"/>
    <property type="evidence" value="ECO:0007669"/>
    <property type="project" value="InterPro"/>
</dbReference>
<gene>
    <name evidence="4" type="ORF">TCLT_LOCUS2245</name>
</gene>
<feature type="region of interest" description="Disordered" evidence="3">
    <location>
        <begin position="419"/>
        <end position="452"/>
    </location>
</feature>
<organism evidence="6">
    <name type="scientific">Thelazia callipaeda</name>
    <name type="common">Oriental eyeworm</name>
    <name type="synonym">Parasitic nematode</name>
    <dbReference type="NCBI Taxonomy" id="103827"/>
    <lineage>
        <taxon>Eukaryota</taxon>
        <taxon>Metazoa</taxon>
        <taxon>Ecdysozoa</taxon>
        <taxon>Nematoda</taxon>
        <taxon>Chromadorea</taxon>
        <taxon>Rhabditida</taxon>
        <taxon>Spirurina</taxon>
        <taxon>Spiruromorpha</taxon>
        <taxon>Thelazioidea</taxon>
        <taxon>Thelaziidae</taxon>
        <taxon>Thelazia</taxon>
    </lineage>
</organism>